<dbReference type="OrthoDB" id="2293521at2"/>
<evidence type="ECO:0000259" key="2">
    <source>
        <dbReference type="Pfam" id="PF03795"/>
    </source>
</evidence>
<organism evidence="3 4">
    <name type="scientific">Lichenicoccus roseus</name>
    <dbReference type="NCBI Taxonomy" id="2683649"/>
    <lineage>
        <taxon>Bacteria</taxon>
        <taxon>Pseudomonadati</taxon>
        <taxon>Pseudomonadota</taxon>
        <taxon>Alphaproteobacteria</taxon>
        <taxon>Acetobacterales</taxon>
        <taxon>Acetobacteraceae</taxon>
        <taxon>Lichenicoccus</taxon>
    </lineage>
</organism>
<dbReference type="EMBL" id="VCDI01000001">
    <property type="protein sequence ID" value="TLU74366.1"/>
    <property type="molecule type" value="Genomic_DNA"/>
</dbReference>
<dbReference type="InterPro" id="IPR005545">
    <property type="entry name" value="YCII"/>
</dbReference>
<name>A0A5R9JG21_9PROT</name>
<dbReference type="Proteomes" id="UP000305654">
    <property type="component" value="Unassembled WGS sequence"/>
</dbReference>
<dbReference type="PANTHER" id="PTHR33606:SF3">
    <property type="entry name" value="PROTEIN YCII"/>
    <property type="match status" value="1"/>
</dbReference>
<gene>
    <name evidence="3" type="ORF">FE263_04055</name>
</gene>
<feature type="domain" description="YCII-related" evidence="2">
    <location>
        <begin position="1"/>
        <end position="87"/>
    </location>
</feature>
<dbReference type="InterPro" id="IPR051807">
    <property type="entry name" value="Sec-metab_biosynth-assoc"/>
</dbReference>
<comment type="caution">
    <text evidence="3">The sequence shown here is derived from an EMBL/GenBank/DDBJ whole genome shotgun (WGS) entry which is preliminary data.</text>
</comment>
<evidence type="ECO:0000313" key="4">
    <source>
        <dbReference type="Proteomes" id="UP000305654"/>
    </source>
</evidence>
<proteinExistence type="inferred from homology"/>
<dbReference type="Pfam" id="PF03795">
    <property type="entry name" value="YCII"/>
    <property type="match status" value="1"/>
</dbReference>
<dbReference type="InterPro" id="IPR011008">
    <property type="entry name" value="Dimeric_a/b-barrel"/>
</dbReference>
<dbReference type="PANTHER" id="PTHR33606">
    <property type="entry name" value="PROTEIN YCII"/>
    <property type="match status" value="1"/>
</dbReference>
<dbReference type="SUPFAM" id="SSF54909">
    <property type="entry name" value="Dimeric alpha+beta barrel"/>
    <property type="match status" value="1"/>
</dbReference>
<accession>A0A5R9JG21</accession>
<keyword evidence="4" id="KW-1185">Reference proteome</keyword>
<dbReference type="AlphaFoldDB" id="A0A5R9JG21"/>
<reference evidence="3 4" key="1">
    <citation type="submission" date="2019-05" db="EMBL/GenBank/DDBJ databases">
        <authorList>
            <person name="Pankratov T."/>
            <person name="Grouzdev D."/>
        </authorList>
    </citation>
    <scope>NUCLEOTIDE SEQUENCE [LARGE SCALE GENOMIC DNA]</scope>
    <source>
        <strain evidence="3 4">KEBCLARHB70R</strain>
    </source>
</reference>
<dbReference type="Gene3D" id="3.30.70.1060">
    <property type="entry name" value="Dimeric alpha+beta barrel"/>
    <property type="match status" value="1"/>
</dbReference>
<dbReference type="RefSeq" id="WP_138324617.1">
    <property type="nucleotide sequence ID" value="NZ_VCDI01000001.1"/>
</dbReference>
<sequence>MHFVVHCLDKPGMVETRLAHYDAHKAYLASKPIDIVISGPLVQDDHSTMIGSFFLVQADTIEQVQAFSGNDPFHAAGIWEQVRINPFLKRMDNRA</sequence>
<evidence type="ECO:0000313" key="3">
    <source>
        <dbReference type="EMBL" id="TLU74366.1"/>
    </source>
</evidence>
<comment type="similarity">
    <text evidence="1">Belongs to the YciI family.</text>
</comment>
<evidence type="ECO:0000256" key="1">
    <source>
        <dbReference type="ARBA" id="ARBA00007689"/>
    </source>
</evidence>
<protein>
    <submittedName>
        <fullName evidence="3">YciI family protein</fullName>
    </submittedName>
</protein>